<accession>A0A4R0KS90</accession>
<evidence type="ECO:0000313" key="3">
    <source>
        <dbReference type="EMBL" id="TCC63369.1"/>
    </source>
</evidence>
<feature type="transmembrane region" description="Helical" evidence="2">
    <location>
        <begin position="393"/>
        <end position="413"/>
    </location>
</feature>
<reference evidence="3 4" key="1">
    <citation type="submission" date="2019-02" db="EMBL/GenBank/DDBJ databases">
        <title>Kribbella capetownensis sp. nov. and Kribbella speibonae sp. nov., isolated from soil.</title>
        <authorList>
            <person name="Curtis S.M."/>
            <person name="Norton I."/>
            <person name="Everest G.J."/>
            <person name="Meyers P.R."/>
        </authorList>
    </citation>
    <scope>NUCLEOTIDE SEQUENCE [LARGE SCALE GENOMIC DNA]</scope>
    <source>
        <strain evidence="3 4">NRRL B-24813</strain>
    </source>
</reference>
<keyword evidence="2" id="KW-1133">Transmembrane helix</keyword>
<dbReference type="AlphaFoldDB" id="A0A4R0KS90"/>
<feature type="transmembrane region" description="Helical" evidence="2">
    <location>
        <begin position="256"/>
        <end position="275"/>
    </location>
</feature>
<keyword evidence="2" id="KW-0472">Membrane</keyword>
<evidence type="ECO:0000313" key="4">
    <source>
        <dbReference type="Proteomes" id="UP000291144"/>
    </source>
</evidence>
<name>A0A4R0KS90_9ACTN</name>
<comment type="caution">
    <text evidence="3">The sequence shown here is derived from an EMBL/GenBank/DDBJ whole genome shotgun (WGS) entry which is preliminary data.</text>
</comment>
<feature type="transmembrane region" description="Helical" evidence="2">
    <location>
        <begin position="32"/>
        <end position="53"/>
    </location>
</feature>
<dbReference type="EMBL" id="SJKB01000003">
    <property type="protein sequence ID" value="TCC63369.1"/>
    <property type="molecule type" value="Genomic_DNA"/>
</dbReference>
<evidence type="ECO:0008006" key="5">
    <source>
        <dbReference type="Google" id="ProtNLM"/>
    </source>
</evidence>
<feature type="transmembrane region" description="Helical" evidence="2">
    <location>
        <begin position="312"/>
        <end position="328"/>
    </location>
</feature>
<proteinExistence type="predicted"/>
<protein>
    <recommendedName>
        <fullName evidence="5">Integral membrane protein</fullName>
    </recommendedName>
</protein>
<organism evidence="3 4">
    <name type="scientific">Kribbella pittospori</name>
    <dbReference type="NCBI Taxonomy" id="722689"/>
    <lineage>
        <taxon>Bacteria</taxon>
        <taxon>Bacillati</taxon>
        <taxon>Actinomycetota</taxon>
        <taxon>Actinomycetes</taxon>
        <taxon>Propionibacteriales</taxon>
        <taxon>Kribbellaceae</taxon>
        <taxon>Kribbella</taxon>
    </lineage>
</organism>
<dbReference type="OrthoDB" id="4350291at2"/>
<keyword evidence="4" id="KW-1185">Reference proteome</keyword>
<evidence type="ECO:0000256" key="1">
    <source>
        <dbReference type="SAM" id="MobiDB-lite"/>
    </source>
</evidence>
<feature type="region of interest" description="Disordered" evidence="1">
    <location>
        <begin position="1"/>
        <end position="25"/>
    </location>
</feature>
<evidence type="ECO:0000256" key="2">
    <source>
        <dbReference type="SAM" id="Phobius"/>
    </source>
</evidence>
<feature type="transmembrane region" description="Helical" evidence="2">
    <location>
        <begin position="369"/>
        <end position="386"/>
    </location>
</feature>
<dbReference type="RefSeq" id="WP_131354317.1">
    <property type="nucleotide sequence ID" value="NZ_SJKB01000003.1"/>
</dbReference>
<sequence>MSVPDSTLSGGPESSVPAEAPETKRPSRGRSAAVIVCLVLAALLTTPAAIAYWGQRTLNDTTRYVNTVGPLVDSPEVQNAIATKVTDTIQDQVDIEALLNDVFAGVITDRPRLQRLVGPLSGAINSLIDRQVREFIASDAFADLWTAANTRAQQTLQRVLKGDQTGAVSLQGDQIVLDVSQVIDQVKQRLVDRGLTILQNVPIPDVDRQIVLVEAPQVKQLRTIYAFANPVAQWLIVVVAALYLLALVLSRRRPRTTVIIGALLAGNALLIALALTIGRQLFIDALSGTTFGPASAVFYDQLLSYLERGRQVFFRLGLVIIVIGWFAGPNKSGTAVRSAIRDGLEGIGGALADGPVGSAGRWVAVNARWLRVAIGFLGAVVLLWGNNISTSRLFWSLALVALLLIVVQVLVGAGRAATTSRPVPPAEAEAVPGTAN</sequence>
<gene>
    <name evidence="3" type="ORF">E0H73_13050</name>
</gene>
<dbReference type="Proteomes" id="UP000291144">
    <property type="component" value="Unassembled WGS sequence"/>
</dbReference>
<feature type="transmembrane region" description="Helical" evidence="2">
    <location>
        <begin position="231"/>
        <end position="249"/>
    </location>
</feature>
<keyword evidence="2" id="KW-0812">Transmembrane</keyword>